<evidence type="ECO:0000256" key="1">
    <source>
        <dbReference type="SAM" id="MobiDB-lite"/>
    </source>
</evidence>
<reference evidence="2 3" key="1">
    <citation type="submission" date="2019-06" db="EMBL/GenBank/DDBJ databases">
        <title>Whole genome shotgun sequence of Brevibacillus parabrevis NBRC 12334.</title>
        <authorList>
            <person name="Hosoyama A."/>
            <person name="Uohara A."/>
            <person name="Ohji S."/>
            <person name="Ichikawa N."/>
        </authorList>
    </citation>
    <scope>NUCLEOTIDE SEQUENCE [LARGE SCALE GENOMIC DNA]</scope>
    <source>
        <strain evidence="2 3">NBRC 12334</strain>
    </source>
</reference>
<organism evidence="2 3">
    <name type="scientific">Brevibacillus parabrevis</name>
    <dbReference type="NCBI Taxonomy" id="54914"/>
    <lineage>
        <taxon>Bacteria</taxon>
        <taxon>Bacillati</taxon>
        <taxon>Bacillota</taxon>
        <taxon>Bacilli</taxon>
        <taxon>Bacillales</taxon>
        <taxon>Paenibacillaceae</taxon>
        <taxon>Brevibacillus</taxon>
    </lineage>
</organism>
<protein>
    <submittedName>
        <fullName evidence="2">Uncharacterized protein</fullName>
    </submittedName>
</protein>
<evidence type="ECO:0000313" key="3">
    <source>
        <dbReference type="Proteomes" id="UP000316882"/>
    </source>
</evidence>
<feature type="region of interest" description="Disordered" evidence="1">
    <location>
        <begin position="1"/>
        <end position="29"/>
    </location>
</feature>
<name>A0A4Y3PAZ5_BREPA</name>
<dbReference type="AlphaFoldDB" id="A0A4Y3PAZ5"/>
<dbReference type="Proteomes" id="UP000316882">
    <property type="component" value="Unassembled WGS sequence"/>
</dbReference>
<keyword evidence="3" id="KW-1185">Reference proteome</keyword>
<proteinExistence type="predicted"/>
<accession>A0A4Y3PAZ5</accession>
<comment type="caution">
    <text evidence="2">The sequence shown here is derived from an EMBL/GenBank/DDBJ whole genome shotgun (WGS) entry which is preliminary data.</text>
</comment>
<dbReference type="EMBL" id="BJMH01000005">
    <property type="protein sequence ID" value="GEB31700.1"/>
    <property type="molecule type" value="Genomic_DNA"/>
</dbReference>
<sequence>MRNLELYYQSSKKSSNKNGKQEKDKSWRRVCNNNADPLRRMDFVRHILKVAGGDIVGMELLPIWA</sequence>
<gene>
    <name evidence="2" type="ORF">BPA01_12800</name>
</gene>
<evidence type="ECO:0000313" key="2">
    <source>
        <dbReference type="EMBL" id="GEB31700.1"/>
    </source>
</evidence>